<dbReference type="SMART" id="SM00089">
    <property type="entry name" value="PKD"/>
    <property type="match status" value="1"/>
</dbReference>
<dbReference type="PROSITE" id="PS50093">
    <property type="entry name" value="PKD"/>
    <property type="match status" value="1"/>
</dbReference>
<feature type="domain" description="PKD" evidence="3">
    <location>
        <begin position="156"/>
        <end position="241"/>
    </location>
</feature>
<dbReference type="EMBL" id="CP029187">
    <property type="protein sequence ID" value="AWI24559.1"/>
    <property type="molecule type" value="Genomic_DNA"/>
</dbReference>
<reference evidence="4 5" key="1">
    <citation type="submission" date="2018-05" db="EMBL/GenBank/DDBJ databases">
        <title>Genome sequencing of Flavobacterium sp. HYN0049.</title>
        <authorList>
            <person name="Yi H."/>
            <person name="Baek C."/>
        </authorList>
    </citation>
    <scope>NUCLEOTIDE SEQUENCE [LARGE SCALE GENOMIC DNA]</scope>
    <source>
        <strain evidence="4 5">HYN0049</strain>
    </source>
</reference>
<name>A0A2S1SDU5_9FLAO</name>
<evidence type="ECO:0000259" key="3">
    <source>
        <dbReference type="PROSITE" id="PS50093"/>
    </source>
</evidence>
<protein>
    <recommendedName>
        <fullName evidence="3">PKD domain-containing protein</fullName>
    </recommendedName>
</protein>
<accession>A0A2S1SDU5</accession>
<keyword evidence="1 2" id="KW-0732">Signal</keyword>
<dbReference type="InterPro" id="IPR022409">
    <property type="entry name" value="PKD/Chitinase_dom"/>
</dbReference>
<dbReference type="Pfam" id="PF19081">
    <property type="entry name" value="Ig_7"/>
    <property type="match status" value="17"/>
</dbReference>
<dbReference type="KEGG" id="fpal:HYN49_00875"/>
<evidence type="ECO:0000313" key="5">
    <source>
        <dbReference type="Proteomes" id="UP000244937"/>
    </source>
</evidence>
<dbReference type="Gene3D" id="2.60.40.10">
    <property type="entry name" value="Immunoglobulins"/>
    <property type="match status" value="1"/>
</dbReference>
<dbReference type="InterPro" id="IPR000601">
    <property type="entry name" value="PKD_dom"/>
</dbReference>
<dbReference type="InterPro" id="IPR044023">
    <property type="entry name" value="Ig_7"/>
</dbReference>
<feature type="signal peptide" evidence="2">
    <location>
        <begin position="1"/>
        <end position="24"/>
    </location>
</feature>
<dbReference type="RefSeq" id="WP_108902358.1">
    <property type="nucleotide sequence ID" value="NZ_CP029187.1"/>
</dbReference>
<gene>
    <name evidence="4" type="ORF">HYN49_00875</name>
</gene>
<dbReference type="CDD" id="cd00146">
    <property type="entry name" value="PKD"/>
    <property type="match status" value="1"/>
</dbReference>
<evidence type="ECO:0000256" key="1">
    <source>
        <dbReference type="ARBA" id="ARBA00022729"/>
    </source>
</evidence>
<dbReference type="Pfam" id="PF18911">
    <property type="entry name" value="PKD_4"/>
    <property type="match status" value="1"/>
</dbReference>
<dbReference type="SUPFAM" id="SSF49299">
    <property type="entry name" value="PKD domain"/>
    <property type="match status" value="1"/>
</dbReference>
<dbReference type="Pfam" id="PF18962">
    <property type="entry name" value="Por_Secre_tail"/>
    <property type="match status" value="1"/>
</dbReference>
<dbReference type="InterPro" id="IPR026444">
    <property type="entry name" value="Secre_tail"/>
</dbReference>
<dbReference type="InterPro" id="IPR035986">
    <property type="entry name" value="PKD_dom_sf"/>
</dbReference>
<dbReference type="NCBIfam" id="TIGR04183">
    <property type="entry name" value="Por_Secre_tail"/>
    <property type="match status" value="1"/>
</dbReference>
<sequence>MMKTINHYIIVFVALILSAASSYSQYHGGDAAGASTDRFGITSCPVPPHFYAYFGSTDDNVTVDILMNTSCSAPPPSFFAYMGGDNDSAGVEELSATACGTPPSFFAYMGGEQDSAHVDDLLAVSCGTPNQFYAYFGGADDGFALDVIGSCPVTPPVADFTASATATCVGGSINFTDTSTNIPFVWSWTFAGGTPATSTVQNPSVTYNAPGTYAVSLTATNYNGSNTKTIAGYITVTAIPAVASVTPGSRCDAGVVNLQATASAGVLRWYNVANGGSILGTGTFFPTGIINTTTTFYVEAASGSCVSARTAVVATVNTTPTVTATTPGSRCGTGSVTLGATASAGTLSWFDVANGGVALGTGTSFATPSISSDTTYYVQAANGSCISARTAVLANINSVPSVTSTTPGSRCDSGSVMLVATASAGTLNWYSVPNGGTVLGTGTSFVTPSISSNTNFYVEATNGTCTSARTVVLATASPSPAITSTTPSGRCDAGTVTLSATASAGTISWFDVANGGTAIGNGTNFITPSISATKTYYVETANGSCISTRVPVIASVTATPTVTATIPAGRCGTGSVTLGATASAGTLNWYGIAVGGTILGSGTAFATPNIAVTTTYYVEAVNGSCSSARTAVTATVSTMPTITTTTPASRCDTGTLTLSASASAGTLNWYDVPTGGSVLGSGNNFVTPSVSATTTYYVEAVSGNCTSPRTAVTATVNATPVISAATPGNRCGSGSVTIGAAATAGTINWYNVSTGGSVLGTGTSFVTPAISADTNFYAEAVNGSCTSARVAVLATINPVPTVTSTTPAGRCDSGSVTLGATASSGTLNWYSVPNGGTVLGTGTSFITPAISSNTNFYVEATNGTCTSARTIVLATASATPVITNTTPSGRCDAGTVTLTATASAGIISWFDVANGGIAIGSGSTFITPSIGTTTTYYVETANGSCVSARIAVIASVNTTPSVTATVPGERCGNGIVNLSATASAGTLRWYNVPTGGTILGTGTSFNTPFLSATTTYYVEAVNGSCISPRVSIMATLNTMPVVVGTTSAGRCSVGEVVIEAESNIGTLNWYSAQTGGVLLGTGPEFTTPSISETTFYYVEAVNGGCTSSRVAVEADVYLLEGPTGSASQSFCSGATIGQLVANGTNITWYNAPTGGILLSNSTPLVDGTVYYASQHDGNCDSFERLAVTATITAAPIVTATVPGQRCGNGIVSLGATASSGTLNWYSVQNGGTVLGTGTSFNTPVLSATATYYVEAVNGTCISARIAVLATVDALPQITSTTPASRCDSGSVTLQATADSGTLNWYAAPSGGTAIGTGNSFATPSMNTSTTYYVEVTNGNCTSVRTAVLASVNVTPTVTSVTPGERCDAGSVTLSATASAGNLRWYAAPTGGSLLGTGTTFATPVIAVTTTYYVEARAIGCNSPRTAVIATISNPEIISTVPASRCGSGDVMLEAISSAGTVNWYDQPTGGTLLSTGSLYQTNALSGTTTFYAEAVNGTCVSTRTAVTATVNIVATPTGNANQTFCNGETVGQLLVSGNDISWYDAPSNGNLIADGAPLVNGATYYASQNDGSCDSDVRLAVTVTTGACLNVDNLQSDVLNVYPNPVTDFLNVSYSQNIANVQIINMIGQIVLDKKIGTAETRLDMSHLAAGTYLVKVSADNLFKTIKIIKR</sequence>
<evidence type="ECO:0000313" key="4">
    <source>
        <dbReference type="EMBL" id="AWI24559.1"/>
    </source>
</evidence>
<organism evidence="4 5">
    <name type="scientific">Flavobacterium pallidum</name>
    <dbReference type="NCBI Taxonomy" id="2172098"/>
    <lineage>
        <taxon>Bacteria</taxon>
        <taxon>Pseudomonadati</taxon>
        <taxon>Bacteroidota</taxon>
        <taxon>Flavobacteriia</taxon>
        <taxon>Flavobacteriales</taxon>
        <taxon>Flavobacteriaceae</taxon>
        <taxon>Flavobacterium</taxon>
    </lineage>
</organism>
<dbReference type="InterPro" id="IPR013783">
    <property type="entry name" value="Ig-like_fold"/>
</dbReference>
<feature type="chain" id="PRO_5015764810" description="PKD domain-containing protein" evidence="2">
    <location>
        <begin position="25"/>
        <end position="1671"/>
    </location>
</feature>
<keyword evidence="5" id="KW-1185">Reference proteome</keyword>
<proteinExistence type="predicted"/>
<dbReference type="Proteomes" id="UP000244937">
    <property type="component" value="Chromosome"/>
</dbReference>
<evidence type="ECO:0000256" key="2">
    <source>
        <dbReference type="SAM" id="SignalP"/>
    </source>
</evidence>
<dbReference type="OrthoDB" id="1236981at2"/>